<accession>A0ABP9MQN0</accession>
<dbReference type="InterPro" id="IPR029068">
    <property type="entry name" value="Glyas_Bleomycin-R_OHBP_Dase"/>
</dbReference>
<dbReference type="SUPFAM" id="SSF54593">
    <property type="entry name" value="Glyoxalase/Bleomycin resistance protein/Dihydroxybiphenyl dioxygenase"/>
    <property type="match status" value="1"/>
</dbReference>
<proteinExistence type="predicted"/>
<dbReference type="Pfam" id="PF00903">
    <property type="entry name" value="Glyoxalase"/>
    <property type="match status" value="1"/>
</dbReference>
<keyword evidence="2 4" id="KW-0238">DNA-binding</keyword>
<keyword evidence="3" id="KW-0804">Transcription</keyword>
<dbReference type="Pfam" id="PF00440">
    <property type="entry name" value="TetR_N"/>
    <property type="match status" value="1"/>
</dbReference>
<dbReference type="Proteomes" id="UP001501407">
    <property type="component" value="Unassembled WGS sequence"/>
</dbReference>
<name>A0ABP9MQN0_9MICO</name>
<protein>
    <recommendedName>
        <fullName evidence="9">TetR family transcriptional regulator</fullName>
    </recommendedName>
</protein>
<evidence type="ECO:0000259" key="5">
    <source>
        <dbReference type="PROSITE" id="PS50977"/>
    </source>
</evidence>
<dbReference type="Gene3D" id="3.10.180.10">
    <property type="entry name" value="2,3-Dihydroxybiphenyl 1,2-Dioxygenase, domain 1"/>
    <property type="match status" value="1"/>
</dbReference>
<sequence length="330" mass="34678">MSTEPRAGRPKASSRETIAEAACELFLEQGYEQTSIIDIASRAGVSRSSFFNYFSSKSDVLWAGLDERLAVFEHRLSSDGGADAAALVRRETLAVADSFAPDSLALGIVNAVAMGLETELERDAALRRARVARAVSARLVRGGADRLSAEVAGAAWGGAVLAAIEAWAHDGAGRTSLSRFLSLAADAAAPMSSTAPVGKVAQLRVVVQASAFEQTLAFYRDVVGMPQAEAYEAEGGARVAILAAGRATLEIANPAQVEFIDRVETDGDAPSDRIRLALEVADTDAAVARLDEGGAEIEASARVTPWHSRNARLRGPAGLQLTLFQELGPT</sequence>
<dbReference type="EMBL" id="BAABKZ010000005">
    <property type="protein sequence ID" value="GAA5099879.1"/>
    <property type="molecule type" value="Genomic_DNA"/>
</dbReference>
<dbReference type="InterPro" id="IPR009057">
    <property type="entry name" value="Homeodomain-like_sf"/>
</dbReference>
<evidence type="ECO:0008006" key="9">
    <source>
        <dbReference type="Google" id="ProtNLM"/>
    </source>
</evidence>
<evidence type="ECO:0000313" key="7">
    <source>
        <dbReference type="EMBL" id="GAA5099879.1"/>
    </source>
</evidence>
<dbReference type="SUPFAM" id="SSF46689">
    <property type="entry name" value="Homeodomain-like"/>
    <property type="match status" value="1"/>
</dbReference>
<gene>
    <name evidence="7" type="ORF">GCM10025760_36600</name>
</gene>
<dbReference type="PANTHER" id="PTHR47506">
    <property type="entry name" value="TRANSCRIPTIONAL REGULATORY PROTEIN"/>
    <property type="match status" value="1"/>
</dbReference>
<evidence type="ECO:0000256" key="4">
    <source>
        <dbReference type="PROSITE-ProRule" id="PRU00335"/>
    </source>
</evidence>
<dbReference type="InterPro" id="IPR001647">
    <property type="entry name" value="HTH_TetR"/>
</dbReference>
<comment type="caution">
    <text evidence="7">The sequence shown here is derived from an EMBL/GenBank/DDBJ whole genome shotgun (WGS) entry which is preliminary data.</text>
</comment>
<dbReference type="PROSITE" id="PS50977">
    <property type="entry name" value="HTH_TETR_2"/>
    <property type="match status" value="1"/>
</dbReference>
<dbReference type="PANTHER" id="PTHR47506:SF1">
    <property type="entry name" value="HTH-TYPE TRANSCRIPTIONAL REGULATOR YJDC"/>
    <property type="match status" value="1"/>
</dbReference>
<dbReference type="InterPro" id="IPR037523">
    <property type="entry name" value="VOC_core"/>
</dbReference>
<feature type="DNA-binding region" description="H-T-H motif" evidence="4">
    <location>
        <begin position="35"/>
        <end position="54"/>
    </location>
</feature>
<dbReference type="PRINTS" id="PR00455">
    <property type="entry name" value="HTHTETR"/>
</dbReference>
<feature type="domain" description="HTH tetR-type" evidence="5">
    <location>
        <begin position="12"/>
        <end position="72"/>
    </location>
</feature>
<evidence type="ECO:0000256" key="2">
    <source>
        <dbReference type="ARBA" id="ARBA00023125"/>
    </source>
</evidence>
<dbReference type="RefSeq" id="WP_194415192.1">
    <property type="nucleotide sequence ID" value="NZ_BAABKZ010000005.1"/>
</dbReference>
<dbReference type="Gene3D" id="1.10.357.10">
    <property type="entry name" value="Tetracycline Repressor, domain 2"/>
    <property type="match status" value="1"/>
</dbReference>
<keyword evidence="8" id="KW-1185">Reference proteome</keyword>
<organism evidence="7 8">
    <name type="scientific">Microbacterium yannicii</name>
    <dbReference type="NCBI Taxonomy" id="671622"/>
    <lineage>
        <taxon>Bacteria</taxon>
        <taxon>Bacillati</taxon>
        <taxon>Actinomycetota</taxon>
        <taxon>Actinomycetes</taxon>
        <taxon>Micrococcales</taxon>
        <taxon>Microbacteriaceae</taxon>
        <taxon>Microbacterium</taxon>
    </lineage>
</organism>
<evidence type="ECO:0000313" key="8">
    <source>
        <dbReference type="Proteomes" id="UP001501407"/>
    </source>
</evidence>
<evidence type="ECO:0000256" key="3">
    <source>
        <dbReference type="ARBA" id="ARBA00023163"/>
    </source>
</evidence>
<keyword evidence="1" id="KW-0805">Transcription regulation</keyword>
<evidence type="ECO:0000259" key="6">
    <source>
        <dbReference type="PROSITE" id="PS51819"/>
    </source>
</evidence>
<dbReference type="PROSITE" id="PS51819">
    <property type="entry name" value="VOC"/>
    <property type="match status" value="1"/>
</dbReference>
<feature type="domain" description="VOC" evidence="6">
    <location>
        <begin position="201"/>
        <end position="326"/>
    </location>
</feature>
<reference evidence="8" key="1">
    <citation type="journal article" date="2019" name="Int. J. Syst. Evol. Microbiol.">
        <title>The Global Catalogue of Microorganisms (GCM) 10K type strain sequencing project: providing services to taxonomists for standard genome sequencing and annotation.</title>
        <authorList>
            <consortium name="The Broad Institute Genomics Platform"/>
            <consortium name="The Broad Institute Genome Sequencing Center for Infectious Disease"/>
            <person name="Wu L."/>
            <person name="Ma J."/>
        </authorList>
    </citation>
    <scope>NUCLEOTIDE SEQUENCE [LARGE SCALE GENOMIC DNA]</scope>
    <source>
        <strain evidence="8">JCM 18959</strain>
    </source>
</reference>
<evidence type="ECO:0000256" key="1">
    <source>
        <dbReference type="ARBA" id="ARBA00023015"/>
    </source>
</evidence>
<dbReference type="InterPro" id="IPR004360">
    <property type="entry name" value="Glyas_Fos-R_dOase_dom"/>
</dbReference>